<feature type="compositionally biased region" description="Low complexity" evidence="1">
    <location>
        <begin position="25"/>
        <end position="37"/>
    </location>
</feature>
<keyword evidence="3" id="KW-1185">Reference proteome</keyword>
<feature type="region of interest" description="Disordered" evidence="1">
    <location>
        <begin position="127"/>
        <end position="147"/>
    </location>
</feature>
<evidence type="ECO:0000313" key="2">
    <source>
        <dbReference type="EMBL" id="PCH44035.1"/>
    </source>
</evidence>
<dbReference type="STRING" id="742152.A0A2H3JRA7"/>
<accession>A0A2H3JRA7</accession>
<dbReference type="EMBL" id="KB468157">
    <property type="protein sequence ID" value="PCH44035.1"/>
    <property type="molecule type" value="Genomic_DNA"/>
</dbReference>
<dbReference type="Proteomes" id="UP000218811">
    <property type="component" value="Unassembled WGS sequence"/>
</dbReference>
<reference evidence="2 3" key="1">
    <citation type="journal article" date="2012" name="Science">
        <title>The Paleozoic origin of enzymatic lignin decomposition reconstructed from 31 fungal genomes.</title>
        <authorList>
            <person name="Floudas D."/>
            <person name="Binder M."/>
            <person name="Riley R."/>
            <person name="Barry K."/>
            <person name="Blanchette R.A."/>
            <person name="Henrissat B."/>
            <person name="Martinez A.T."/>
            <person name="Otillar R."/>
            <person name="Spatafora J.W."/>
            <person name="Yadav J.S."/>
            <person name="Aerts A."/>
            <person name="Benoit I."/>
            <person name="Boyd A."/>
            <person name="Carlson A."/>
            <person name="Copeland A."/>
            <person name="Coutinho P.M."/>
            <person name="de Vries R.P."/>
            <person name="Ferreira P."/>
            <person name="Findley K."/>
            <person name="Foster B."/>
            <person name="Gaskell J."/>
            <person name="Glotzer D."/>
            <person name="Gorecki P."/>
            <person name="Heitman J."/>
            <person name="Hesse C."/>
            <person name="Hori C."/>
            <person name="Igarashi K."/>
            <person name="Jurgens J.A."/>
            <person name="Kallen N."/>
            <person name="Kersten P."/>
            <person name="Kohler A."/>
            <person name="Kuees U."/>
            <person name="Kumar T.K.A."/>
            <person name="Kuo A."/>
            <person name="LaButti K."/>
            <person name="Larrondo L.F."/>
            <person name="Lindquist E."/>
            <person name="Ling A."/>
            <person name="Lombard V."/>
            <person name="Lucas S."/>
            <person name="Lundell T."/>
            <person name="Martin R."/>
            <person name="McLaughlin D.J."/>
            <person name="Morgenstern I."/>
            <person name="Morin E."/>
            <person name="Murat C."/>
            <person name="Nagy L.G."/>
            <person name="Nolan M."/>
            <person name="Ohm R.A."/>
            <person name="Patyshakuliyeva A."/>
            <person name="Rokas A."/>
            <person name="Ruiz-Duenas F.J."/>
            <person name="Sabat G."/>
            <person name="Salamov A."/>
            <person name="Samejima M."/>
            <person name="Schmutz J."/>
            <person name="Slot J.C."/>
            <person name="St John F."/>
            <person name="Stenlid J."/>
            <person name="Sun H."/>
            <person name="Sun S."/>
            <person name="Syed K."/>
            <person name="Tsang A."/>
            <person name="Wiebenga A."/>
            <person name="Young D."/>
            <person name="Pisabarro A."/>
            <person name="Eastwood D.C."/>
            <person name="Martin F."/>
            <person name="Cullen D."/>
            <person name="Grigoriev I.V."/>
            <person name="Hibbett D.S."/>
        </authorList>
    </citation>
    <scope>NUCLEOTIDE SEQUENCE [LARGE SCALE GENOMIC DNA]</scope>
    <source>
        <strain evidence="2 3">MD-104</strain>
    </source>
</reference>
<proteinExistence type="predicted"/>
<dbReference type="AlphaFoldDB" id="A0A2H3JRA7"/>
<feature type="region of interest" description="Disordered" evidence="1">
    <location>
        <begin position="1"/>
        <end position="37"/>
    </location>
</feature>
<evidence type="ECO:0000313" key="3">
    <source>
        <dbReference type="Proteomes" id="UP000218811"/>
    </source>
</evidence>
<sequence length="285" mass="30979">MSRHNRYRNSSCSSPSRKRPPRGYRTSSAGLATTAASRSTSGFYMATSRPLARKASNCKGPVCPLPPRPSALTAFMVRSARLRGEDAAPLARLKVPEASGARGGGGGEDLVSRASLEVAGRRRRFRRRTRRSACSGSGRQVPTHRASADARCSTFNSQGAEFREAVEDILCVKFALHASGDIHATWQYDLTTQFMLSRQWSAHAAREAGRGRASGLPAAHTLLDWRGALHLGLHRIRHAGVVRERQAEAARYACGLSLIIMRVVENPPFAPTATCVALRTMITDE</sequence>
<name>A0A2H3JRA7_WOLCO</name>
<evidence type="ECO:0000256" key="1">
    <source>
        <dbReference type="SAM" id="MobiDB-lite"/>
    </source>
</evidence>
<organism evidence="2 3">
    <name type="scientific">Wolfiporia cocos (strain MD-104)</name>
    <name type="common">Brown rot fungus</name>
    <dbReference type="NCBI Taxonomy" id="742152"/>
    <lineage>
        <taxon>Eukaryota</taxon>
        <taxon>Fungi</taxon>
        <taxon>Dikarya</taxon>
        <taxon>Basidiomycota</taxon>
        <taxon>Agaricomycotina</taxon>
        <taxon>Agaricomycetes</taxon>
        <taxon>Polyporales</taxon>
        <taxon>Phaeolaceae</taxon>
        <taxon>Wolfiporia</taxon>
    </lineage>
</organism>
<dbReference type="OrthoDB" id="331602at2759"/>
<gene>
    <name evidence="2" type="ORF">WOLCODRAFT_154082</name>
</gene>
<protein>
    <submittedName>
        <fullName evidence="2">Uncharacterized protein</fullName>
    </submittedName>
</protein>